<accession>A0A4P6KI38</accession>
<feature type="transmembrane region" description="Helical" evidence="6">
    <location>
        <begin position="254"/>
        <end position="276"/>
    </location>
</feature>
<dbReference type="PANTHER" id="PTHR23501:SF191">
    <property type="entry name" value="VACUOLAR BASIC AMINO ACID TRANSPORTER 4"/>
    <property type="match status" value="1"/>
</dbReference>
<dbReference type="KEGG" id="ltr:EVS81_15110"/>
<keyword evidence="2" id="KW-0813">Transport</keyword>
<keyword evidence="9" id="KW-1185">Reference proteome</keyword>
<dbReference type="PANTHER" id="PTHR23501">
    <property type="entry name" value="MAJOR FACILITATOR SUPERFAMILY"/>
    <property type="match status" value="1"/>
</dbReference>
<feature type="transmembrane region" description="Helical" evidence="6">
    <location>
        <begin position="107"/>
        <end position="128"/>
    </location>
</feature>
<comment type="subcellular location">
    <subcellularLocation>
        <location evidence="1">Cell inner membrane</location>
        <topology evidence="1">Multi-pass membrane protein</topology>
    </subcellularLocation>
</comment>
<feature type="transmembrane region" description="Helical" evidence="6">
    <location>
        <begin position="216"/>
        <end position="233"/>
    </location>
</feature>
<protein>
    <submittedName>
        <fullName evidence="8">MFS transporter</fullName>
    </submittedName>
</protein>
<keyword evidence="4 6" id="KW-1133">Transmembrane helix</keyword>
<feature type="transmembrane region" description="Helical" evidence="6">
    <location>
        <begin position="135"/>
        <end position="153"/>
    </location>
</feature>
<sequence length="400" mass="40873">MNDATPTRSTAAGHLVPVWWLVLMAAPVAAANNATVLILDDVGAAFGTSAASASWAATAFALVLAVATPLQAALMRHRGQLAVLWTSAALVTLGSLVVLLAPWLPLIVAGRAIQAAGGAGLNVLAIGLAGSARRVGAISTGMGLLGAVGPLLGTQLSTAVSWRLVLVLLALALIAVPFVHRYVARGAVSNARFDAWGALLVVVLSGAVVLFTANPLTAALAAMIAILLLMFHIRRRPDGYVPVETIRSRVFLNSAGLTLTLSASYFTLLFVIPQLLITRADWTKDTAATGQLVAMVVASLATLGFTAVAAKFSRTQVRIVLVTAGALALLAAFFASSPVLLLIGIFLALFAAISANATQVAVATSAVPETQKPVAIGLFTLLYLLGGAIGPALASILVLS</sequence>
<name>A0A4P6KI38_9MICO</name>
<feature type="transmembrane region" description="Helical" evidence="6">
    <location>
        <begin position="317"/>
        <end position="335"/>
    </location>
</feature>
<proteinExistence type="predicted"/>
<feature type="transmembrane region" description="Helical" evidence="6">
    <location>
        <begin position="81"/>
        <end position="101"/>
    </location>
</feature>
<feature type="transmembrane region" description="Helical" evidence="6">
    <location>
        <begin position="374"/>
        <end position="399"/>
    </location>
</feature>
<feature type="transmembrane region" description="Helical" evidence="6">
    <location>
        <begin position="159"/>
        <end position="179"/>
    </location>
</feature>
<dbReference type="PROSITE" id="PS50850">
    <property type="entry name" value="MFS"/>
    <property type="match status" value="1"/>
</dbReference>
<evidence type="ECO:0000256" key="2">
    <source>
        <dbReference type="ARBA" id="ARBA00022448"/>
    </source>
</evidence>
<dbReference type="EMBL" id="CP035806">
    <property type="protein sequence ID" value="QBE49993.1"/>
    <property type="molecule type" value="Genomic_DNA"/>
</dbReference>
<dbReference type="GO" id="GO:0005886">
    <property type="term" value="C:plasma membrane"/>
    <property type="evidence" value="ECO:0007669"/>
    <property type="project" value="UniProtKB-SubCell"/>
</dbReference>
<evidence type="ECO:0000313" key="9">
    <source>
        <dbReference type="Proteomes" id="UP000289260"/>
    </source>
</evidence>
<feature type="transmembrane region" description="Helical" evidence="6">
    <location>
        <begin position="191"/>
        <end position="210"/>
    </location>
</feature>
<reference evidence="8 9" key="1">
    <citation type="submission" date="2019-02" db="EMBL/GenBank/DDBJ databases">
        <authorList>
            <person name="Sun L."/>
            <person name="Pan D."/>
            <person name="Wu X."/>
        </authorList>
    </citation>
    <scope>NUCLEOTIDE SEQUENCE [LARGE SCALE GENOMIC DNA]</scope>
    <source>
        <strain evidence="8 9">JW-1</strain>
    </source>
</reference>
<dbReference type="Pfam" id="PF07690">
    <property type="entry name" value="MFS_1"/>
    <property type="match status" value="1"/>
</dbReference>
<dbReference type="InterPro" id="IPR011701">
    <property type="entry name" value="MFS"/>
</dbReference>
<feature type="domain" description="Major facilitator superfamily (MFS) profile" evidence="7">
    <location>
        <begin position="1"/>
        <end position="400"/>
    </location>
</feature>
<dbReference type="GO" id="GO:0022857">
    <property type="term" value="F:transmembrane transporter activity"/>
    <property type="evidence" value="ECO:0007669"/>
    <property type="project" value="InterPro"/>
</dbReference>
<dbReference type="OrthoDB" id="3679026at2"/>
<dbReference type="Gene3D" id="1.20.1250.20">
    <property type="entry name" value="MFS general substrate transporter like domains"/>
    <property type="match status" value="1"/>
</dbReference>
<dbReference type="InterPro" id="IPR020846">
    <property type="entry name" value="MFS_dom"/>
</dbReference>
<feature type="transmembrane region" description="Helical" evidence="6">
    <location>
        <begin position="54"/>
        <end position="74"/>
    </location>
</feature>
<evidence type="ECO:0000256" key="4">
    <source>
        <dbReference type="ARBA" id="ARBA00022989"/>
    </source>
</evidence>
<evidence type="ECO:0000256" key="6">
    <source>
        <dbReference type="SAM" id="Phobius"/>
    </source>
</evidence>
<dbReference type="AlphaFoldDB" id="A0A4P6KI38"/>
<organism evidence="8 9">
    <name type="scientific">Leucobacter triazinivorans</name>
    <dbReference type="NCBI Taxonomy" id="1784719"/>
    <lineage>
        <taxon>Bacteria</taxon>
        <taxon>Bacillati</taxon>
        <taxon>Actinomycetota</taxon>
        <taxon>Actinomycetes</taxon>
        <taxon>Micrococcales</taxon>
        <taxon>Microbacteriaceae</taxon>
        <taxon>Leucobacter</taxon>
    </lineage>
</organism>
<evidence type="ECO:0000256" key="3">
    <source>
        <dbReference type="ARBA" id="ARBA00022692"/>
    </source>
</evidence>
<dbReference type="SUPFAM" id="SSF103473">
    <property type="entry name" value="MFS general substrate transporter"/>
    <property type="match status" value="1"/>
</dbReference>
<dbReference type="InterPro" id="IPR036259">
    <property type="entry name" value="MFS_trans_sf"/>
</dbReference>
<gene>
    <name evidence="8" type="ORF">EVS81_15110</name>
</gene>
<evidence type="ECO:0000256" key="1">
    <source>
        <dbReference type="ARBA" id="ARBA00004429"/>
    </source>
</evidence>
<evidence type="ECO:0000256" key="5">
    <source>
        <dbReference type="ARBA" id="ARBA00023136"/>
    </source>
</evidence>
<feature type="transmembrane region" description="Helical" evidence="6">
    <location>
        <begin position="341"/>
        <end position="362"/>
    </location>
</feature>
<keyword evidence="3 6" id="KW-0812">Transmembrane</keyword>
<keyword evidence="5 6" id="KW-0472">Membrane</keyword>
<evidence type="ECO:0000313" key="8">
    <source>
        <dbReference type="EMBL" id="QBE49993.1"/>
    </source>
</evidence>
<feature type="transmembrane region" description="Helical" evidence="6">
    <location>
        <begin position="288"/>
        <end position="310"/>
    </location>
</feature>
<dbReference type="RefSeq" id="WP_130111105.1">
    <property type="nucleotide sequence ID" value="NZ_CP035806.1"/>
</dbReference>
<dbReference type="Proteomes" id="UP000289260">
    <property type="component" value="Chromosome"/>
</dbReference>
<evidence type="ECO:0000259" key="7">
    <source>
        <dbReference type="PROSITE" id="PS50850"/>
    </source>
</evidence>